<evidence type="ECO:0000313" key="3">
    <source>
        <dbReference type="Proteomes" id="UP001151760"/>
    </source>
</evidence>
<dbReference type="EMBL" id="BQNB010015011">
    <property type="protein sequence ID" value="GJT34975.1"/>
    <property type="molecule type" value="Genomic_DNA"/>
</dbReference>
<evidence type="ECO:0000256" key="1">
    <source>
        <dbReference type="SAM" id="MobiDB-lite"/>
    </source>
</evidence>
<reference evidence="2" key="2">
    <citation type="submission" date="2022-01" db="EMBL/GenBank/DDBJ databases">
        <authorList>
            <person name="Yamashiro T."/>
            <person name="Shiraishi A."/>
            <person name="Satake H."/>
            <person name="Nakayama K."/>
        </authorList>
    </citation>
    <scope>NUCLEOTIDE SEQUENCE</scope>
</reference>
<keyword evidence="3" id="KW-1185">Reference proteome</keyword>
<feature type="compositionally biased region" description="Basic and acidic residues" evidence="1">
    <location>
        <begin position="1"/>
        <end position="10"/>
    </location>
</feature>
<feature type="compositionally biased region" description="Basic residues" evidence="1">
    <location>
        <begin position="53"/>
        <end position="62"/>
    </location>
</feature>
<dbReference type="Proteomes" id="UP001151760">
    <property type="component" value="Unassembled WGS sequence"/>
</dbReference>
<reference evidence="2" key="1">
    <citation type="journal article" date="2022" name="Int. J. Mol. Sci.">
        <title>Draft Genome of Tanacetum Coccineum: Genomic Comparison of Closely Related Tanacetum-Family Plants.</title>
        <authorList>
            <person name="Yamashiro T."/>
            <person name="Shiraishi A."/>
            <person name="Nakayama K."/>
            <person name="Satake H."/>
        </authorList>
    </citation>
    <scope>NUCLEOTIDE SEQUENCE</scope>
</reference>
<feature type="region of interest" description="Disordered" evidence="1">
    <location>
        <begin position="1"/>
        <end position="86"/>
    </location>
</feature>
<comment type="caution">
    <text evidence="2">The sequence shown here is derived from an EMBL/GenBank/DDBJ whole genome shotgun (WGS) entry which is preliminary data.</text>
</comment>
<proteinExistence type="predicted"/>
<evidence type="ECO:0000313" key="2">
    <source>
        <dbReference type="EMBL" id="GJT34975.1"/>
    </source>
</evidence>
<organism evidence="2 3">
    <name type="scientific">Tanacetum coccineum</name>
    <dbReference type="NCBI Taxonomy" id="301880"/>
    <lineage>
        <taxon>Eukaryota</taxon>
        <taxon>Viridiplantae</taxon>
        <taxon>Streptophyta</taxon>
        <taxon>Embryophyta</taxon>
        <taxon>Tracheophyta</taxon>
        <taxon>Spermatophyta</taxon>
        <taxon>Magnoliopsida</taxon>
        <taxon>eudicotyledons</taxon>
        <taxon>Gunneridae</taxon>
        <taxon>Pentapetalae</taxon>
        <taxon>asterids</taxon>
        <taxon>campanulids</taxon>
        <taxon>Asterales</taxon>
        <taxon>Asteraceae</taxon>
        <taxon>Asteroideae</taxon>
        <taxon>Anthemideae</taxon>
        <taxon>Anthemidinae</taxon>
        <taxon>Tanacetum</taxon>
    </lineage>
</organism>
<feature type="compositionally biased region" description="Basic and acidic residues" evidence="1">
    <location>
        <begin position="31"/>
        <end position="51"/>
    </location>
</feature>
<sequence>MKKLAIEKHPNGYSHPEVLSPVDLTEDENVHDEHVPAPVKIDELFRADPRPRPPGKRRPGKKTKSDTSASTEGSNSSQFGDFVSQELRLKREASERAFQASKSKDDTITHLEELQFLALSTKDLSDDDAYWINIQKQQIKDKLRAQMLRGSSSNSQAEDSDE</sequence>
<name>A0ABQ5D7Y2_9ASTR</name>
<evidence type="ECO:0008006" key="4">
    <source>
        <dbReference type="Google" id="ProtNLM"/>
    </source>
</evidence>
<gene>
    <name evidence="2" type="ORF">Tco_0925394</name>
</gene>
<accession>A0ABQ5D7Y2</accession>
<feature type="compositionally biased region" description="Polar residues" evidence="1">
    <location>
        <begin position="66"/>
        <end position="79"/>
    </location>
</feature>
<protein>
    <recommendedName>
        <fullName evidence="4">No apical meristem-associated C-terminal domain-containing protein</fullName>
    </recommendedName>
</protein>